<dbReference type="InterPro" id="IPR000719">
    <property type="entry name" value="Prot_kinase_dom"/>
</dbReference>
<dbReference type="PANTHER" id="PTHR22961:SF16">
    <property type="entry name" value="SERINE_THREONINE-PROTEIN KINASE 40"/>
    <property type="match status" value="1"/>
</dbReference>
<name>A0A8K0KA83_LADFU</name>
<dbReference type="GO" id="GO:0004672">
    <property type="term" value="F:protein kinase activity"/>
    <property type="evidence" value="ECO:0007669"/>
    <property type="project" value="InterPro"/>
</dbReference>
<dbReference type="PROSITE" id="PS50011">
    <property type="entry name" value="PROTEIN_KINASE_DOM"/>
    <property type="match status" value="1"/>
</dbReference>
<evidence type="ECO:0000256" key="1">
    <source>
        <dbReference type="ARBA" id="ARBA00003412"/>
    </source>
</evidence>
<dbReference type="PROSITE" id="PS00108">
    <property type="entry name" value="PROTEIN_KINASE_ST"/>
    <property type="match status" value="1"/>
</dbReference>
<comment type="caution">
    <text evidence="4">The sequence shown here is derived from an EMBL/GenBank/DDBJ whole genome shotgun (WGS) entry which is preliminary data.</text>
</comment>
<dbReference type="PANTHER" id="PTHR22961">
    <property type="entry name" value="SER/THR PROTEIN KINASE-TRB"/>
    <property type="match status" value="1"/>
</dbReference>
<dbReference type="SUPFAM" id="SSF56112">
    <property type="entry name" value="Protein kinase-like (PK-like)"/>
    <property type="match status" value="1"/>
</dbReference>
<reference evidence="4" key="2">
    <citation type="submission" date="2017-10" db="EMBL/GenBank/DDBJ databases">
        <title>Ladona fulva Genome sequencing and assembly.</title>
        <authorList>
            <person name="Murali S."/>
            <person name="Richards S."/>
            <person name="Bandaranaike D."/>
            <person name="Bellair M."/>
            <person name="Blankenburg K."/>
            <person name="Chao H."/>
            <person name="Dinh H."/>
            <person name="Doddapaneni H."/>
            <person name="Dugan-Rocha S."/>
            <person name="Elkadiri S."/>
            <person name="Gnanaolivu R."/>
            <person name="Hernandez B."/>
            <person name="Skinner E."/>
            <person name="Javaid M."/>
            <person name="Lee S."/>
            <person name="Li M."/>
            <person name="Ming W."/>
            <person name="Munidasa M."/>
            <person name="Muniz J."/>
            <person name="Nguyen L."/>
            <person name="Hughes D."/>
            <person name="Osuji N."/>
            <person name="Pu L.-L."/>
            <person name="Puazo M."/>
            <person name="Qu C."/>
            <person name="Quiroz J."/>
            <person name="Raj R."/>
            <person name="Weissenberger G."/>
            <person name="Xin Y."/>
            <person name="Zou X."/>
            <person name="Han Y."/>
            <person name="Worley K."/>
            <person name="Muzny D."/>
            <person name="Gibbs R."/>
        </authorList>
    </citation>
    <scope>NUCLEOTIDE SEQUENCE</scope>
    <source>
        <strain evidence="4">Sampled in the wild</strain>
    </source>
</reference>
<dbReference type="GO" id="GO:0005524">
    <property type="term" value="F:ATP binding"/>
    <property type="evidence" value="ECO:0007669"/>
    <property type="project" value="InterPro"/>
</dbReference>
<keyword evidence="5" id="KW-1185">Reference proteome</keyword>
<dbReference type="Pfam" id="PF00069">
    <property type="entry name" value="Pkinase"/>
    <property type="match status" value="1"/>
</dbReference>
<dbReference type="InterPro" id="IPR024104">
    <property type="entry name" value="Tribbles/Ser_Thr_kinase_40"/>
</dbReference>
<evidence type="ECO:0000313" key="5">
    <source>
        <dbReference type="Proteomes" id="UP000792457"/>
    </source>
</evidence>
<reference evidence="4" key="1">
    <citation type="submission" date="2013-04" db="EMBL/GenBank/DDBJ databases">
        <authorList>
            <person name="Qu J."/>
            <person name="Murali S.C."/>
            <person name="Bandaranaike D."/>
            <person name="Bellair M."/>
            <person name="Blankenburg K."/>
            <person name="Chao H."/>
            <person name="Dinh H."/>
            <person name="Doddapaneni H."/>
            <person name="Downs B."/>
            <person name="Dugan-Rocha S."/>
            <person name="Elkadiri S."/>
            <person name="Gnanaolivu R.D."/>
            <person name="Hernandez B."/>
            <person name="Javaid M."/>
            <person name="Jayaseelan J.C."/>
            <person name="Lee S."/>
            <person name="Li M."/>
            <person name="Ming W."/>
            <person name="Munidasa M."/>
            <person name="Muniz J."/>
            <person name="Nguyen L."/>
            <person name="Ongeri F."/>
            <person name="Osuji N."/>
            <person name="Pu L.-L."/>
            <person name="Puazo M."/>
            <person name="Qu C."/>
            <person name="Quiroz J."/>
            <person name="Raj R."/>
            <person name="Weissenberger G."/>
            <person name="Xin Y."/>
            <person name="Zou X."/>
            <person name="Han Y."/>
            <person name="Richards S."/>
            <person name="Worley K."/>
            <person name="Muzny D."/>
            <person name="Gibbs R."/>
        </authorList>
    </citation>
    <scope>NUCLEOTIDE SEQUENCE</scope>
    <source>
        <strain evidence="4">Sampled in the wild</strain>
    </source>
</reference>
<dbReference type="InterPro" id="IPR008271">
    <property type="entry name" value="Ser/Thr_kinase_AS"/>
</dbReference>
<dbReference type="EMBL" id="KZ308490">
    <property type="protein sequence ID" value="KAG8230486.1"/>
    <property type="molecule type" value="Genomic_DNA"/>
</dbReference>
<feature type="domain" description="Protein kinase" evidence="3">
    <location>
        <begin position="116"/>
        <end position="443"/>
    </location>
</feature>
<comment type="function">
    <text evidence="1">May be a negative regulator of NF-kappa-B and p53-mediated gene transcription.</text>
</comment>
<proteinExistence type="predicted"/>
<dbReference type="SMART" id="SM00220">
    <property type="entry name" value="S_TKc"/>
    <property type="match status" value="1"/>
</dbReference>
<dbReference type="Proteomes" id="UP000792457">
    <property type="component" value="Unassembled WGS sequence"/>
</dbReference>
<evidence type="ECO:0000313" key="4">
    <source>
        <dbReference type="EMBL" id="KAG8230486.1"/>
    </source>
</evidence>
<gene>
    <name evidence="4" type="ORF">J437_LFUL013528</name>
</gene>
<organism evidence="4 5">
    <name type="scientific">Ladona fulva</name>
    <name type="common">Scarce chaser dragonfly</name>
    <name type="synonym">Libellula fulva</name>
    <dbReference type="NCBI Taxonomy" id="123851"/>
    <lineage>
        <taxon>Eukaryota</taxon>
        <taxon>Metazoa</taxon>
        <taxon>Ecdysozoa</taxon>
        <taxon>Arthropoda</taxon>
        <taxon>Hexapoda</taxon>
        <taxon>Insecta</taxon>
        <taxon>Pterygota</taxon>
        <taxon>Palaeoptera</taxon>
        <taxon>Odonata</taxon>
        <taxon>Epiprocta</taxon>
        <taxon>Anisoptera</taxon>
        <taxon>Libelluloidea</taxon>
        <taxon>Libellulidae</taxon>
        <taxon>Ladona</taxon>
    </lineage>
</organism>
<dbReference type="OrthoDB" id="410920at2759"/>
<dbReference type="InterPro" id="IPR011009">
    <property type="entry name" value="Kinase-like_dom_sf"/>
</dbReference>
<protein>
    <recommendedName>
        <fullName evidence="2">Serine/threonine-protein kinase 40</fullName>
    </recommendedName>
</protein>
<accession>A0A8K0KA83</accession>
<evidence type="ECO:0000259" key="3">
    <source>
        <dbReference type="PROSITE" id="PS50011"/>
    </source>
</evidence>
<dbReference type="AlphaFoldDB" id="A0A8K0KA83"/>
<dbReference type="Gene3D" id="1.10.510.10">
    <property type="entry name" value="Transferase(Phosphotransferase) domain 1"/>
    <property type="match status" value="1"/>
</dbReference>
<evidence type="ECO:0000256" key="2">
    <source>
        <dbReference type="ARBA" id="ARBA00016813"/>
    </source>
</evidence>
<sequence length="501" mass="56382">MERRDVHIDNGNESVAKTDGTTKGLLLVNKEIIGKFRGIRCTTLPKAQVNESSSFQNDNKMQEVPEFNGINSGDDEKLRSKRCRSLERDCRKKLKFEIPPEGTLVRGGLVKRAGPYLLGPTLGTSPVQSIVQCLARREGTDSFYTLKILTLRGSHEFENNSNELDLEEETQDDRQGKMLLHTEHSLLSLLHDQEGVIHHHDFFKDYALEERDEVVSAGGPIQRVYSGKVNARLCLVLDCLWAHDFCPSRPPAPLINLQHHVIRERKLPQREALVIFYHTVKVLRDLHARNIVHRDLKLGNIVVNRRNLTVTLTNFCLGKQLGSETDLLIDQRGSPAYISPDVLSGKPYLGKPSDMWALGVVLFTMLYGQFPFYDSSPTQLFSKIKTASYVIPKDGQVSDDTVSLIVNLLLLDPARRYTASQVLDSLTSIIAATGSLLKVHQALSSSQELQVVPDIDDMREEQDCALQQKAVEEHFLLSHRLSSYNSAVQRYLSSNSMIDDL</sequence>